<feature type="transmembrane region" description="Helical" evidence="7">
    <location>
        <begin position="110"/>
        <end position="135"/>
    </location>
</feature>
<dbReference type="InterPro" id="IPR050901">
    <property type="entry name" value="BP-dep_ABC_trans_perm"/>
</dbReference>
<feature type="transmembrane region" description="Helical" evidence="7">
    <location>
        <begin position="185"/>
        <end position="207"/>
    </location>
</feature>
<feature type="transmembrane region" description="Helical" evidence="7">
    <location>
        <begin position="12"/>
        <end position="33"/>
    </location>
</feature>
<dbReference type="EMBL" id="AZHW01000694">
    <property type="protein sequence ID" value="ETW97198.1"/>
    <property type="molecule type" value="Genomic_DNA"/>
</dbReference>
<dbReference type="AlphaFoldDB" id="W4LGH4"/>
<reference evidence="9 10" key="1">
    <citation type="journal article" date="2014" name="Nature">
        <title>An environmental bacterial taxon with a large and distinct metabolic repertoire.</title>
        <authorList>
            <person name="Wilson M.C."/>
            <person name="Mori T."/>
            <person name="Ruckert C."/>
            <person name="Uria A.R."/>
            <person name="Helf M.J."/>
            <person name="Takada K."/>
            <person name="Gernert C."/>
            <person name="Steffens U.A."/>
            <person name="Heycke N."/>
            <person name="Schmitt S."/>
            <person name="Rinke C."/>
            <person name="Helfrich E.J."/>
            <person name="Brachmann A.O."/>
            <person name="Gurgui C."/>
            <person name="Wakimoto T."/>
            <person name="Kracht M."/>
            <person name="Crusemann M."/>
            <person name="Hentschel U."/>
            <person name="Abe I."/>
            <person name="Matsunaga S."/>
            <person name="Kalinowski J."/>
            <person name="Takeyama H."/>
            <person name="Piel J."/>
        </authorList>
    </citation>
    <scope>NUCLEOTIDE SEQUENCE [LARGE SCALE GENOMIC DNA]</scope>
    <source>
        <strain evidence="10">TSY1</strain>
    </source>
</reference>
<evidence type="ECO:0000256" key="5">
    <source>
        <dbReference type="ARBA" id="ARBA00022989"/>
    </source>
</evidence>
<dbReference type="Pfam" id="PF00528">
    <property type="entry name" value="BPD_transp_1"/>
    <property type="match status" value="1"/>
</dbReference>
<feature type="transmembrane region" description="Helical" evidence="7">
    <location>
        <begin position="77"/>
        <end position="98"/>
    </location>
</feature>
<organism evidence="9 10">
    <name type="scientific">Entotheonella factor</name>
    <dbReference type="NCBI Taxonomy" id="1429438"/>
    <lineage>
        <taxon>Bacteria</taxon>
        <taxon>Pseudomonadati</taxon>
        <taxon>Nitrospinota/Tectimicrobiota group</taxon>
        <taxon>Candidatus Tectimicrobiota</taxon>
        <taxon>Candidatus Entotheonellia</taxon>
        <taxon>Candidatus Entotheonellales</taxon>
        <taxon>Candidatus Entotheonellaceae</taxon>
        <taxon>Candidatus Entotheonella</taxon>
    </lineage>
</organism>
<dbReference type="Proteomes" id="UP000019141">
    <property type="component" value="Unassembled WGS sequence"/>
</dbReference>
<dbReference type="InterPro" id="IPR035906">
    <property type="entry name" value="MetI-like_sf"/>
</dbReference>
<dbReference type="GO" id="GO:0055085">
    <property type="term" value="P:transmembrane transport"/>
    <property type="evidence" value="ECO:0007669"/>
    <property type="project" value="InterPro"/>
</dbReference>
<keyword evidence="3" id="KW-1003">Cell membrane</keyword>
<dbReference type="HOGENOM" id="CLU_016047_1_2_7"/>
<gene>
    <name evidence="9" type="ORF">ETSY1_23615</name>
</gene>
<sequence>MITFRDRSTLTQRVLTCLALAFVAAIIIVPYAYVVVTAFKPPEEIYETRWIPRAISFHAWHEVFATYHLHRYLYNSLIAGTGSAILAILISLPGAYIFARKAFPLREPLFYLIVGTLIFPFILLIVPITITWIRIGLFDSFLGLCLAFQIFAVPYSIWILRGYFAQLPRFLEEAAMVYGCTQFQAFYRVMLPLAKPVVISVLFLAFLQGWSDFLFSNLLTTSDGPRTASVAIYVATAGGERIEWEVLMVMTIITGLPPVILYIIAQRHLSRTFAAAV</sequence>
<feature type="transmembrane region" description="Helical" evidence="7">
    <location>
        <begin position="246"/>
        <end position="265"/>
    </location>
</feature>
<keyword evidence="2 7" id="KW-0813">Transport</keyword>
<name>W4LGH4_ENTF1</name>
<dbReference type="CDD" id="cd06261">
    <property type="entry name" value="TM_PBP2"/>
    <property type="match status" value="1"/>
</dbReference>
<feature type="transmembrane region" description="Helical" evidence="7">
    <location>
        <begin position="141"/>
        <end position="164"/>
    </location>
</feature>
<evidence type="ECO:0000256" key="6">
    <source>
        <dbReference type="ARBA" id="ARBA00023136"/>
    </source>
</evidence>
<keyword evidence="4 7" id="KW-0812">Transmembrane</keyword>
<evidence type="ECO:0000256" key="1">
    <source>
        <dbReference type="ARBA" id="ARBA00004651"/>
    </source>
</evidence>
<dbReference type="GO" id="GO:0005886">
    <property type="term" value="C:plasma membrane"/>
    <property type="evidence" value="ECO:0007669"/>
    <property type="project" value="UniProtKB-SubCell"/>
</dbReference>
<comment type="subcellular location">
    <subcellularLocation>
        <location evidence="1 7">Cell membrane</location>
        <topology evidence="1 7">Multi-pass membrane protein</topology>
    </subcellularLocation>
</comment>
<evidence type="ECO:0000259" key="8">
    <source>
        <dbReference type="PROSITE" id="PS50928"/>
    </source>
</evidence>
<evidence type="ECO:0000313" key="9">
    <source>
        <dbReference type="EMBL" id="ETW97198.1"/>
    </source>
</evidence>
<dbReference type="PANTHER" id="PTHR32243">
    <property type="entry name" value="MALTOSE TRANSPORT SYSTEM PERMEASE-RELATED"/>
    <property type="match status" value="1"/>
</dbReference>
<dbReference type="SUPFAM" id="SSF161098">
    <property type="entry name" value="MetI-like"/>
    <property type="match status" value="1"/>
</dbReference>
<accession>W4LGH4</accession>
<dbReference type="PANTHER" id="PTHR32243:SF18">
    <property type="entry name" value="INNER MEMBRANE ABC TRANSPORTER PERMEASE PROTEIN YCJP"/>
    <property type="match status" value="1"/>
</dbReference>
<comment type="caution">
    <text evidence="9">The sequence shown here is derived from an EMBL/GenBank/DDBJ whole genome shotgun (WGS) entry which is preliminary data.</text>
</comment>
<dbReference type="InterPro" id="IPR000515">
    <property type="entry name" value="MetI-like"/>
</dbReference>
<feature type="domain" description="ABC transmembrane type-1" evidence="8">
    <location>
        <begin position="73"/>
        <end position="265"/>
    </location>
</feature>
<proteinExistence type="inferred from homology"/>
<comment type="similarity">
    <text evidence="7">Belongs to the binding-protein-dependent transport system permease family.</text>
</comment>
<evidence type="ECO:0000256" key="2">
    <source>
        <dbReference type="ARBA" id="ARBA00022448"/>
    </source>
</evidence>
<dbReference type="PROSITE" id="PS50928">
    <property type="entry name" value="ABC_TM1"/>
    <property type="match status" value="1"/>
</dbReference>
<protein>
    <recommendedName>
        <fullName evidence="8">ABC transmembrane type-1 domain-containing protein</fullName>
    </recommendedName>
</protein>
<evidence type="ECO:0000256" key="3">
    <source>
        <dbReference type="ARBA" id="ARBA00022475"/>
    </source>
</evidence>
<evidence type="ECO:0000313" key="10">
    <source>
        <dbReference type="Proteomes" id="UP000019141"/>
    </source>
</evidence>
<evidence type="ECO:0000256" key="7">
    <source>
        <dbReference type="RuleBase" id="RU363032"/>
    </source>
</evidence>
<dbReference type="Gene3D" id="1.10.3720.10">
    <property type="entry name" value="MetI-like"/>
    <property type="match status" value="1"/>
</dbReference>
<keyword evidence="6 7" id="KW-0472">Membrane</keyword>
<keyword evidence="10" id="KW-1185">Reference proteome</keyword>
<evidence type="ECO:0000256" key="4">
    <source>
        <dbReference type="ARBA" id="ARBA00022692"/>
    </source>
</evidence>
<keyword evidence="5 7" id="KW-1133">Transmembrane helix</keyword>